<feature type="region of interest" description="Disordered" evidence="1">
    <location>
        <begin position="29"/>
        <end position="66"/>
    </location>
</feature>
<dbReference type="AlphaFoldDB" id="A0A0D2H037"/>
<reference evidence="2 3" key="1">
    <citation type="submission" date="2015-01" db="EMBL/GenBank/DDBJ databases">
        <title>The Genome Sequence of Rhinocladiella mackenzie CBS 650.93.</title>
        <authorList>
            <consortium name="The Broad Institute Genomics Platform"/>
            <person name="Cuomo C."/>
            <person name="de Hoog S."/>
            <person name="Gorbushina A."/>
            <person name="Stielow B."/>
            <person name="Teixiera M."/>
            <person name="Abouelleil A."/>
            <person name="Chapman S.B."/>
            <person name="Priest M."/>
            <person name="Young S.K."/>
            <person name="Wortman J."/>
            <person name="Nusbaum C."/>
            <person name="Birren B."/>
        </authorList>
    </citation>
    <scope>NUCLEOTIDE SEQUENCE [LARGE SCALE GENOMIC DNA]</scope>
    <source>
        <strain evidence="2 3">CBS 650.93</strain>
    </source>
</reference>
<evidence type="ECO:0000313" key="2">
    <source>
        <dbReference type="EMBL" id="KIX03803.1"/>
    </source>
</evidence>
<evidence type="ECO:0000313" key="3">
    <source>
        <dbReference type="Proteomes" id="UP000053617"/>
    </source>
</evidence>
<evidence type="ECO:0000256" key="1">
    <source>
        <dbReference type="SAM" id="MobiDB-lite"/>
    </source>
</evidence>
<organism evidence="2 3">
    <name type="scientific">Rhinocladiella mackenziei CBS 650.93</name>
    <dbReference type="NCBI Taxonomy" id="1442369"/>
    <lineage>
        <taxon>Eukaryota</taxon>
        <taxon>Fungi</taxon>
        <taxon>Dikarya</taxon>
        <taxon>Ascomycota</taxon>
        <taxon>Pezizomycotina</taxon>
        <taxon>Eurotiomycetes</taxon>
        <taxon>Chaetothyriomycetidae</taxon>
        <taxon>Chaetothyriales</taxon>
        <taxon>Herpotrichiellaceae</taxon>
        <taxon>Rhinocladiella</taxon>
    </lineage>
</organism>
<sequence>MASSKYTELMFVPQFSPDATKRNRELEIAKQKSHAAKVAHQKRKQKQETPASGRHPAFLPYPPENQPDEDYPLNLLRRRQPKITSQTLLDILPGGHSDPFNAQALPISPRVNQLITFIRDAYLPGVYITSFMKIKEPVRGAPMCTTIAEGFHVTGRRTAARVWESMKEELSDEGRALAWVSSYIPVLAKYSPEDTARDLNLMAIKMRAQSLRILKDRIANLSTEAQPNISLVSQIVSLFRASCKENDIASAKIHAEIIRHLIDRVEQPDRHIQVLFTTVMNNDTEVAVSHMRNTIFDFEGWVRQQLNKLWVDKAETNMPLVSEEYRDLHPCIQLPATRDACIRLRRYLLTRQTLVNLNDPQDLDRTDAVFTVFTQDSLYDSGVLINVYINLVAGKVYQMKAAFRHMEASIALTTLHVLRRGVFEATIYGGDHRIRYHVTTITHLEGTMRTMLKLASPEDLAQYGAAILWIFFYGARFEWRINKRSLDQGLKPEKTWFTEMFARQARELKITQWNDAREALSKFVFYEFLEPNLPAWYEETLSAGKEGITTAHQVW</sequence>
<dbReference type="VEuPathDB" id="FungiDB:Z518_07356"/>
<proteinExistence type="predicted"/>
<gene>
    <name evidence="2" type="ORF">Z518_07356</name>
</gene>
<dbReference type="Proteomes" id="UP000053617">
    <property type="component" value="Unassembled WGS sequence"/>
</dbReference>
<dbReference type="EMBL" id="KN847479">
    <property type="protein sequence ID" value="KIX03803.1"/>
    <property type="molecule type" value="Genomic_DNA"/>
</dbReference>
<dbReference type="RefSeq" id="XP_013270939.1">
    <property type="nucleotide sequence ID" value="XM_013415485.1"/>
</dbReference>
<dbReference type="HOGENOM" id="CLU_025452_1_0_1"/>
<accession>A0A0D2H037</accession>
<name>A0A0D2H037_9EURO</name>
<protein>
    <submittedName>
        <fullName evidence="2">Uncharacterized protein</fullName>
    </submittedName>
</protein>
<feature type="compositionally biased region" description="Basic residues" evidence="1">
    <location>
        <begin position="31"/>
        <end position="45"/>
    </location>
</feature>
<keyword evidence="3" id="KW-1185">Reference proteome</keyword>
<dbReference type="GeneID" id="25295427"/>
<dbReference type="OrthoDB" id="4127142at2759"/>